<dbReference type="InterPro" id="IPR036443">
    <property type="entry name" value="Znf_RanBP2_sf"/>
</dbReference>
<accession>A0A835MAE0</accession>
<dbReference type="PANTHER" id="PTHR10997:SF18">
    <property type="entry name" value="D-IMPORTIN 7_RANBP7"/>
    <property type="match status" value="1"/>
</dbReference>
<keyword evidence="5" id="KW-1185">Reference proteome</keyword>
<dbReference type="PANTHER" id="PTHR10997">
    <property type="entry name" value="IMPORTIN-7, 8, 11"/>
    <property type="match status" value="1"/>
</dbReference>
<dbReference type="Proteomes" id="UP000631114">
    <property type="component" value="Unassembled WGS sequence"/>
</dbReference>
<gene>
    <name evidence="4" type="ORF">IFM89_022784</name>
</gene>
<dbReference type="InterPro" id="IPR016024">
    <property type="entry name" value="ARM-type_fold"/>
</dbReference>
<dbReference type="GO" id="GO:0005635">
    <property type="term" value="C:nuclear envelope"/>
    <property type="evidence" value="ECO:0007669"/>
    <property type="project" value="TreeGrafter"/>
</dbReference>
<dbReference type="AlphaFoldDB" id="A0A835MAE0"/>
<evidence type="ECO:0008006" key="6">
    <source>
        <dbReference type="Google" id="ProtNLM"/>
    </source>
</evidence>
<evidence type="ECO:0000256" key="2">
    <source>
        <dbReference type="ARBA" id="ARBA00022490"/>
    </source>
</evidence>
<comment type="caution">
    <text evidence="4">The sequence shown here is derived from an EMBL/GenBank/DDBJ whole genome shotgun (WGS) entry which is preliminary data.</text>
</comment>
<dbReference type="OrthoDB" id="760868at2759"/>
<reference evidence="4 5" key="1">
    <citation type="submission" date="2020-10" db="EMBL/GenBank/DDBJ databases">
        <title>The Coptis chinensis genome and diversification of protoberbering-type alkaloids.</title>
        <authorList>
            <person name="Wang B."/>
            <person name="Shu S."/>
            <person name="Song C."/>
            <person name="Liu Y."/>
        </authorList>
    </citation>
    <scope>NUCLEOTIDE SEQUENCE [LARGE SCALE GENOMIC DNA]</scope>
    <source>
        <strain evidence="4">HL-2020</strain>
        <tissue evidence="4">Leaf</tissue>
    </source>
</reference>
<dbReference type="EMBL" id="JADFTS010000001">
    <property type="protein sequence ID" value="KAF9625433.1"/>
    <property type="molecule type" value="Genomic_DNA"/>
</dbReference>
<keyword evidence="3" id="KW-0653">Protein transport</keyword>
<evidence type="ECO:0000313" key="4">
    <source>
        <dbReference type="EMBL" id="KAF9625433.1"/>
    </source>
</evidence>
<evidence type="ECO:0000256" key="3">
    <source>
        <dbReference type="ARBA" id="ARBA00022927"/>
    </source>
</evidence>
<evidence type="ECO:0000256" key="1">
    <source>
        <dbReference type="ARBA" id="ARBA00004496"/>
    </source>
</evidence>
<protein>
    <recommendedName>
        <fullName evidence="6">RanBP2-type domain-containing protein</fullName>
    </recommendedName>
</protein>
<keyword evidence="2" id="KW-0963">Cytoplasm</keyword>
<dbReference type="InterPro" id="IPR011989">
    <property type="entry name" value="ARM-like"/>
</dbReference>
<sequence>MATSHWAAWVAGQYAHINFSDPNNFLKAFHSVVARLCDPDLPVRVDSVFALRSFVEASKADDDVDDPGALATVGCLRAINTILESVSKLPSLFIEIEPTLLPIMRRMLTMDGQEVFEEVLEIVSYMTFFSLTISVDMWSLWPLMMEALGDWAIDFFPSHGTKRLASEELWGEWENKRLNAGDINNHFLTNQRPSYQGYEHIGRPDNDQTSGPYPYRNGSSITPWNSQGQVQLPQLTPVPTLLGKGAKQWRDRDWVCTNCSNHNYASWSQCNRYVSVLLYLSSGSLQLSYSVISP</sequence>
<organism evidence="4 5">
    <name type="scientific">Coptis chinensis</name>
    <dbReference type="NCBI Taxonomy" id="261450"/>
    <lineage>
        <taxon>Eukaryota</taxon>
        <taxon>Viridiplantae</taxon>
        <taxon>Streptophyta</taxon>
        <taxon>Embryophyta</taxon>
        <taxon>Tracheophyta</taxon>
        <taxon>Spermatophyta</taxon>
        <taxon>Magnoliopsida</taxon>
        <taxon>Ranunculales</taxon>
        <taxon>Ranunculaceae</taxon>
        <taxon>Coptidoideae</taxon>
        <taxon>Coptis</taxon>
    </lineage>
</organism>
<dbReference type="Gene3D" id="1.25.10.10">
    <property type="entry name" value="Leucine-rich Repeat Variant"/>
    <property type="match status" value="1"/>
</dbReference>
<comment type="subcellular location">
    <subcellularLocation>
        <location evidence="1">Cytoplasm</location>
    </subcellularLocation>
</comment>
<dbReference type="SUPFAM" id="SSF48371">
    <property type="entry name" value="ARM repeat"/>
    <property type="match status" value="1"/>
</dbReference>
<keyword evidence="3" id="KW-0813">Transport</keyword>
<dbReference type="SUPFAM" id="SSF90209">
    <property type="entry name" value="Ran binding protein zinc finger-like"/>
    <property type="match status" value="1"/>
</dbReference>
<dbReference type="GO" id="GO:0005829">
    <property type="term" value="C:cytosol"/>
    <property type="evidence" value="ECO:0007669"/>
    <property type="project" value="TreeGrafter"/>
</dbReference>
<proteinExistence type="predicted"/>
<dbReference type="GO" id="GO:0006606">
    <property type="term" value="P:protein import into nucleus"/>
    <property type="evidence" value="ECO:0007669"/>
    <property type="project" value="TreeGrafter"/>
</dbReference>
<evidence type="ECO:0000313" key="5">
    <source>
        <dbReference type="Proteomes" id="UP000631114"/>
    </source>
</evidence>
<name>A0A835MAE0_9MAGN</name>